<organism evidence="1 2">
    <name type="scientific">Plantactinospora soyae</name>
    <dbReference type="NCBI Taxonomy" id="1544732"/>
    <lineage>
        <taxon>Bacteria</taxon>
        <taxon>Bacillati</taxon>
        <taxon>Actinomycetota</taxon>
        <taxon>Actinomycetes</taxon>
        <taxon>Micromonosporales</taxon>
        <taxon>Micromonosporaceae</taxon>
        <taxon>Plantactinospora</taxon>
    </lineage>
</organism>
<evidence type="ECO:0000313" key="1">
    <source>
        <dbReference type="EMBL" id="MBE1492589.1"/>
    </source>
</evidence>
<dbReference type="Proteomes" id="UP000649753">
    <property type="component" value="Unassembled WGS sequence"/>
</dbReference>
<accession>A0A927MDN3</accession>
<dbReference type="RefSeq" id="WP_225945934.1">
    <property type="nucleotide sequence ID" value="NZ_JADBEB010000001.1"/>
</dbReference>
<name>A0A927MDN3_9ACTN</name>
<evidence type="ECO:0000313" key="2">
    <source>
        <dbReference type="Proteomes" id="UP000649753"/>
    </source>
</evidence>
<comment type="caution">
    <text evidence="1">The sequence shown here is derived from an EMBL/GenBank/DDBJ whole genome shotgun (WGS) entry which is preliminary data.</text>
</comment>
<keyword evidence="2" id="KW-1185">Reference proteome</keyword>
<dbReference type="EMBL" id="JADBEB010000001">
    <property type="protein sequence ID" value="MBE1492589.1"/>
    <property type="molecule type" value="Genomic_DNA"/>
</dbReference>
<sequence>MGDRGDIVAAIFGYPLTVVRPQGPTNKVLWVSKSSEPAGDLVIEAELDGSGTSETRRVPGGPGPSIIDLPQPGCWHLTLTWSGRTDTLDLVYQ</sequence>
<reference evidence="1" key="1">
    <citation type="submission" date="2020-10" db="EMBL/GenBank/DDBJ databases">
        <title>Sequencing the genomes of 1000 actinobacteria strains.</title>
        <authorList>
            <person name="Klenk H.-P."/>
        </authorList>
    </citation>
    <scope>NUCLEOTIDE SEQUENCE</scope>
    <source>
        <strain evidence="1">DSM 46832</strain>
    </source>
</reference>
<gene>
    <name evidence="1" type="ORF">H4W31_008227</name>
</gene>
<dbReference type="AlphaFoldDB" id="A0A927MDN3"/>
<proteinExistence type="predicted"/>
<protein>
    <submittedName>
        <fullName evidence="1">Uncharacterized protein</fullName>
    </submittedName>
</protein>